<dbReference type="InterPro" id="IPR027417">
    <property type="entry name" value="P-loop_NTPase"/>
</dbReference>
<dbReference type="InterPro" id="IPR011629">
    <property type="entry name" value="CobW-like_C"/>
</dbReference>
<reference evidence="8 9" key="1">
    <citation type="submission" date="2022-03" db="EMBL/GenBank/DDBJ databases">
        <title>Ignatzschineria rhizosphaerae HR5S32.</title>
        <authorList>
            <person name="Sun J.Q."/>
            <person name="Feng J.Y."/>
        </authorList>
    </citation>
    <scope>NUCLEOTIDE SEQUENCE [LARGE SCALE GENOMIC DNA]</scope>
    <source>
        <strain evidence="8 9">HR5S32</strain>
    </source>
</reference>
<protein>
    <submittedName>
        <fullName evidence="8">GTP-binding protein</fullName>
    </submittedName>
</protein>
<evidence type="ECO:0000256" key="1">
    <source>
        <dbReference type="ARBA" id="ARBA00022741"/>
    </source>
</evidence>
<dbReference type="CDD" id="cd03112">
    <property type="entry name" value="CobW-like"/>
    <property type="match status" value="1"/>
</dbReference>
<dbReference type="Gene3D" id="3.30.1220.10">
    <property type="entry name" value="CobW-like, C-terminal domain"/>
    <property type="match status" value="1"/>
</dbReference>
<evidence type="ECO:0000256" key="3">
    <source>
        <dbReference type="ARBA" id="ARBA00023186"/>
    </source>
</evidence>
<evidence type="ECO:0000259" key="7">
    <source>
        <dbReference type="SMART" id="SM00833"/>
    </source>
</evidence>
<comment type="similarity">
    <text evidence="4">Belongs to the SIMIBI class G3E GTPase family. ZNG1 subfamily.</text>
</comment>
<sequence>MLPVTILTGFLGSGKTTFINYLLATDQTKKFAIVENEFGEVNIDGALLNQSQTLELIELSNGCICCSVRGELTEALHELLDKIEKGLISIDWLILETTGLADPGPIIQSFFVDERIRSEVYLDAVITLVDAEHIMLQLDEHPVASVQIGFADRLVLTKLDRVDDAQKVLVLDRIYRINTKASLLEASFGEILPESWLGISAFEIDDELDLEAKSFQFQPDKATFSFQPFTSNSEQSWNDNIRSYLFEAGALDLDQIGEFMTMLVERHGNDMLRYKGILAIADEPKKLVIQGVYKVVGFDYGDEWQPSEKIISQFVVIGRNLPFETLLEEFKQTETYE</sequence>
<evidence type="ECO:0000313" key="9">
    <source>
        <dbReference type="Proteomes" id="UP000829542"/>
    </source>
</evidence>
<keyword evidence="3" id="KW-0143">Chaperone</keyword>
<dbReference type="PANTHER" id="PTHR13748">
    <property type="entry name" value="COBW-RELATED"/>
    <property type="match status" value="1"/>
</dbReference>
<evidence type="ECO:0000256" key="5">
    <source>
        <dbReference type="ARBA" id="ARBA00045658"/>
    </source>
</evidence>
<name>A0ABY3X136_9GAMM</name>
<proteinExistence type="inferred from homology"/>
<comment type="function">
    <text evidence="5">Zinc chaperone that directly transfers zinc cofactor to target proteins, thereby activating them. Zinc is transferred from the CXCC motif in the GTPase domain to the zinc binding site in target proteins in a process requiring GTP hydrolysis.</text>
</comment>
<dbReference type="Proteomes" id="UP000829542">
    <property type="component" value="Chromosome"/>
</dbReference>
<accession>A0ABY3X136</accession>
<keyword evidence="2" id="KW-0378">Hydrolase</keyword>
<dbReference type="SUPFAM" id="SSF52540">
    <property type="entry name" value="P-loop containing nucleoside triphosphate hydrolases"/>
    <property type="match status" value="1"/>
</dbReference>
<feature type="domain" description="CobW C-terminal" evidence="7">
    <location>
        <begin position="241"/>
        <end position="334"/>
    </location>
</feature>
<comment type="catalytic activity">
    <reaction evidence="6">
        <text>GTP + H2O = GDP + phosphate + H(+)</text>
        <dbReference type="Rhea" id="RHEA:19669"/>
        <dbReference type="ChEBI" id="CHEBI:15377"/>
        <dbReference type="ChEBI" id="CHEBI:15378"/>
        <dbReference type="ChEBI" id="CHEBI:37565"/>
        <dbReference type="ChEBI" id="CHEBI:43474"/>
        <dbReference type="ChEBI" id="CHEBI:58189"/>
    </reaction>
    <physiologicalReaction direction="left-to-right" evidence="6">
        <dbReference type="Rhea" id="RHEA:19670"/>
    </physiologicalReaction>
</comment>
<organism evidence="8 9">
    <name type="scientific">Ignatzschineria rhizosphaerae</name>
    <dbReference type="NCBI Taxonomy" id="2923279"/>
    <lineage>
        <taxon>Bacteria</taxon>
        <taxon>Pseudomonadati</taxon>
        <taxon>Pseudomonadota</taxon>
        <taxon>Gammaproteobacteria</taxon>
        <taxon>Cardiobacteriales</taxon>
        <taxon>Ignatzschineriaceae</taxon>
        <taxon>Ignatzschineria</taxon>
    </lineage>
</organism>
<dbReference type="Gene3D" id="3.40.50.300">
    <property type="entry name" value="P-loop containing nucleotide triphosphate hydrolases"/>
    <property type="match status" value="1"/>
</dbReference>
<evidence type="ECO:0000256" key="2">
    <source>
        <dbReference type="ARBA" id="ARBA00022801"/>
    </source>
</evidence>
<keyword evidence="9" id="KW-1185">Reference proteome</keyword>
<dbReference type="PANTHER" id="PTHR13748:SF62">
    <property type="entry name" value="COBW DOMAIN-CONTAINING PROTEIN"/>
    <property type="match status" value="1"/>
</dbReference>
<evidence type="ECO:0000313" key="8">
    <source>
        <dbReference type="EMBL" id="UNM96578.1"/>
    </source>
</evidence>
<dbReference type="SUPFAM" id="SSF90002">
    <property type="entry name" value="Hypothetical protein YjiA, C-terminal domain"/>
    <property type="match status" value="1"/>
</dbReference>
<evidence type="ECO:0000256" key="4">
    <source>
        <dbReference type="ARBA" id="ARBA00034320"/>
    </source>
</evidence>
<evidence type="ECO:0000256" key="6">
    <source>
        <dbReference type="ARBA" id="ARBA00049117"/>
    </source>
</evidence>
<gene>
    <name evidence="8" type="ORF">MMG00_01575</name>
</gene>
<dbReference type="Pfam" id="PF02492">
    <property type="entry name" value="cobW"/>
    <property type="match status" value="1"/>
</dbReference>
<dbReference type="Pfam" id="PF07683">
    <property type="entry name" value="CobW_C"/>
    <property type="match status" value="1"/>
</dbReference>
<dbReference type="EMBL" id="CP093379">
    <property type="protein sequence ID" value="UNM96578.1"/>
    <property type="molecule type" value="Genomic_DNA"/>
</dbReference>
<dbReference type="SMART" id="SM00833">
    <property type="entry name" value="CobW_C"/>
    <property type="match status" value="1"/>
</dbReference>
<dbReference type="InterPro" id="IPR036627">
    <property type="entry name" value="CobW-likC_sf"/>
</dbReference>
<dbReference type="InterPro" id="IPR003495">
    <property type="entry name" value="CobW/HypB/UreG_nucleotide-bd"/>
</dbReference>
<keyword evidence="1" id="KW-0547">Nucleotide-binding</keyword>
<dbReference type="InterPro" id="IPR051316">
    <property type="entry name" value="Zinc-reg_GTPase_activator"/>
</dbReference>
<dbReference type="RefSeq" id="WP_242150418.1">
    <property type="nucleotide sequence ID" value="NZ_CP093379.1"/>
</dbReference>